<dbReference type="OrthoDB" id="4239190at2"/>
<dbReference type="InterPro" id="IPR041519">
    <property type="entry name" value="HEPN_RiboL-PSP"/>
</dbReference>
<dbReference type="eggNOG" id="ENOG5030MDV">
    <property type="taxonomic scope" value="Bacteria"/>
</dbReference>
<name>E0U550_GLOV7</name>
<keyword evidence="3" id="KW-1185">Reference proteome</keyword>
<accession>E0U550</accession>
<feature type="domain" description="RiboL-PSP-HEPN" evidence="1">
    <location>
        <begin position="12"/>
        <end position="199"/>
    </location>
</feature>
<dbReference type="RefSeq" id="WP_013320439.1">
    <property type="nucleotide sequence ID" value="NC_014501.1"/>
</dbReference>
<reference evidence="3" key="1">
    <citation type="journal article" date="2011" name="MBio">
        <title>Novel metabolic attributes of the genus Cyanothece, comprising a group of unicellular nitrogen-fixing Cyanobacteria.</title>
        <authorList>
            <person name="Bandyopadhyay A."/>
            <person name="Elvitigala T."/>
            <person name="Welsh E."/>
            <person name="Stockel J."/>
            <person name="Liberton M."/>
            <person name="Min H."/>
            <person name="Sherman L.A."/>
            <person name="Pakrasi H.B."/>
        </authorList>
    </citation>
    <scope>NUCLEOTIDE SEQUENCE [LARGE SCALE GENOMIC DNA]</scope>
    <source>
        <strain evidence="3">PCC 7822</strain>
    </source>
</reference>
<evidence type="ECO:0000313" key="2">
    <source>
        <dbReference type="EMBL" id="ADN12329.1"/>
    </source>
</evidence>
<evidence type="ECO:0000313" key="3">
    <source>
        <dbReference type="Proteomes" id="UP000008206"/>
    </source>
</evidence>
<dbReference type="Proteomes" id="UP000008206">
    <property type="component" value="Chromosome"/>
</dbReference>
<evidence type="ECO:0000259" key="1">
    <source>
        <dbReference type="Pfam" id="PF18735"/>
    </source>
</evidence>
<sequence>MPRSPRFRALEKELNILRKYFLPRKFDPSGLYSERQLVHASSYRVLAHAEIEAYLEDRMKEIALSAVKAWKKNAEIRRTLICLLAFSGMELEAPPDSLTPKQTSSKQKHKEKLQLDQKIDKALSCFISCVNDNHGIKEKNLLTLLLPIGINCDYLEEFWLTSMNSFGENRGIIAHTSASSYKTTQPINPKDELDNIKKIVYGEPGVQGLKDIDELLNALMK</sequence>
<dbReference type="Pfam" id="PF18735">
    <property type="entry name" value="HEPN_RiboL-PSP"/>
    <property type="match status" value="1"/>
</dbReference>
<proteinExistence type="predicted"/>
<dbReference type="EMBL" id="CP002198">
    <property type="protein sequence ID" value="ADN12329.1"/>
    <property type="molecule type" value="Genomic_DNA"/>
</dbReference>
<protein>
    <recommendedName>
        <fullName evidence="1">RiboL-PSP-HEPN domain-containing protein</fullName>
    </recommendedName>
</protein>
<organism evidence="2 3">
    <name type="scientific">Gloeothece verrucosa (strain PCC 7822)</name>
    <name type="common">Cyanothece sp. (strain PCC 7822)</name>
    <dbReference type="NCBI Taxonomy" id="497965"/>
    <lineage>
        <taxon>Bacteria</taxon>
        <taxon>Bacillati</taxon>
        <taxon>Cyanobacteriota</taxon>
        <taxon>Cyanophyceae</taxon>
        <taxon>Oscillatoriophycideae</taxon>
        <taxon>Chroococcales</taxon>
        <taxon>Aphanothecaceae</taxon>
        <taxon>Gloeothece</taxon>
        <taxon>Gloeothece verrucosa</taxon>
    </lineage>
</organism>
<gene>
    <name evidence="2" type="ordered locus">Cyan7822_0283</name>
</gene>
<dbReference type="HOGENOM" id="CLU_112315_0_0_3"/>
<dbReference type="STRING" id="497965.Cyan7822_0283"/>
<dbReference type="AlphaFoldDB" id="E0U550"/>
<dbReference type="KEGG" id="cyj:Cyan7822_0283"/>